<dbReference type="InterPro" id="IPR000884">
    <property type="entry name" value="TSP1_rpt"/>
</dbReference>
<feature type="chain" id="PRO_5047081592" description="Peptidase M12B domain-containing protein" evidence="15">
    <location>
        <begin position="23"/>
        <end position="1130"/>
    </location>
</feature>
<evidence type="ECO:0000256" key="15">
    <source>
        <dbReference type="SAM" id="SignalP"/>
    </source>
</evidence>
<keyword evidence="12" id="KW-0325">Glycoprotein</keyword>
<dbReference type="Pfam" id="PF01421">
    <property type="entry name" value="Reprolysin"/>
    <property type="match status" value="1"/>
</dbReference>
<evidence type="ECO:0000256" key="2">
    <source>
        <dbReference type="ARBA" id="ARBA00022525"/>
    </source>
</evidence>
<accession>A0ABN8NEH3</accession>
<dbReference type="PROSITE" id="PS50215">
    <property type="entry name" value="ADAM_MEPRO"/>
    <property type="match status" value="1"/>
</dbReference>
<dbReference type="SMART" id="SM00209">
    <property type="entry name" value="TSP1"/>
    <property type="match status" value="3"/>
</dbReference>
<keyword evidence="10" id="KW-0482">Metalloprotease</keyword>
<evidence type="ECO:0000256" key="8">
    <source>
        <dbReference type="ARBA" id="ARBA00022801"/>
    </source>
</evidence>
<evidence type="ECO:0000256" key="3">
    <source>
        <dbReference type="ARBA" id="ARBA00022530"/>
    </source>
</evidence>
<gene>
    <name evidence="17" type="ORF">PLOB_00014940</name>
</gene>
<evidence type="ECO:0000256" key="7">
    <source>
        <dbReference type="ARBA" id="ARBA00022737"/>
    </source>
</evidence>
<dbReference type="SUPFAM" id="SSF82895">
    <property type="entry name" value="TSP-1 type 1 repeat"/>
    <property type="match status" value="3"/>
</dbReference>
<dbReference type="Gene3D" id="2.20.100.10">
    <property type="entry name" value="Thrombospondin type-1 (TSP1) repeat"/>
    <property type="match status" value="3"/>
</dbReference>
<dbReference type="InterPro" id="IPR013273">
    <property type="entry name" value="ADAMTS/ADAMTS-like"/>
</dbReference>
<evidence type="ECO:0000256" key="9">
    <source>
        <dbReference type="ARBA" id="ARBA00022833"/>
    </source>
</evidence>
<evidence type="ECO:0000256" key="13">
    <source>
        <dbReference type="PROSITE-ProRule" id="PRU00276"/>
    </source>
</evidence>
<keyword evidence="7" id="KW-0677">Repeat</keyword>
<sequence length="1130" mass="125270">MDHFASIWTVVVFLTLLKNAGSETLKASKKNLHHHMTKREVEYLFGVKDHSEIPEYDVATPHETESNGRMMSPFGRRRRSSNTDLLHYKLHAFGSKFRLKLKPNKMLMTPNLVVERHHGGGRVSAHPVPENKFYLGKVSSHPDSLVAVRSDKGLSGMIRTSEDTFFVQPLPAHLAKRVRRSTDRTPHLIYRASSLKLGNSSCQTSNSSVNDPYRGSKHVHDRKRRAASGYKFMEAALVVSQDYVNKYGEKDFATVLLVIANMVAGMFRDSSIGATKVYYVVKKIIRINSTKDELQFKDGDSDVTRLKKLLSWSSTYMNLPNGDSEHFDVFSYITDKEKRVFSQAKISLEARTIRSTTQIRVVTRRQHRISALVPPTSFCAETSGRLRAVYHFSFRFSESNARGRERQSRETSETRASHARGHLRVSCFARRTTEKRETARSLTSGRVAKCRAIANRMCAPRLPNGNINSDVGLQSALYIAHETGHNAFLGHDVTPECPTGRYIMSGTLPSGIYAATWSNCSSRVLQSFLGGDRSKCLDNSPFDYLEAPRLPLLPPEDQHKLPGEVFDGDKQCRFQYGPGWKKSNYRPGVCSSLYCIKGGVELSRAAPVADGTPCGIRNWCIGGKCEDNGKEKIDGGWSAWSNTYSNCTRTCGGGVQHKTRTCTNPPTSNGGNPCEGPNTGHWRICNSAPCPTGTPSFRNQQCSLAWRGSVYHHHGGVCDLYCRIGFSLKPLGRVKDGTICYGSQKNPCIQGICRNVGCDNVVDSNTRPDRCLKCGGNGDSCHHIDKNYTRSHTQAGAANADTIVELPVGTFEVKFQMKKQTRNTLGVQDENGTYLCGGHMGLSQSVKAAGTEIIYTNRRRNFKDSLDIAGPTTVLLKVMYIYKQGVNPGVDYTLRRPVQRGEQKPKLTYQWKIDPWSSCPVTCGKGIRTRSMRCQVAEDSTPASDAACGTRPATQKICSKPDCPSSWFTTPWTICSKSCGNGRQNRSVICRKKIDAKNYGLSNKCSLKTKPVVSDTVRSCNKIACAADWETTEGPPDTRCGDEPIDPDSLNCYHVDQFGKRDQVPPLLCRLRAKPTRLPCPLTTTPTSGEGSSSSGVTTSTELTTKRHSQATYVQYSVALTLVLLLLHLT</sequence>
<dbReference type="Proteomes" id="UP001159405">
    <property type="component" value="Unassembled WGS sequence"/>
</dbReference>
<evidence type="ECO:0000256" key="10">
    <source>
        <dbReference type="ARBA" id="ARBA00023049"/>
    </source>
</evidence>
<evidence type="ECO:0000259" key="16">
    <source>
        <dbReference type="PROSITE" id="PS50215"/>
    </source>
</evidence>
<feature type="region of interest" description="Disordered" evidence="14">
    <location>
        <begin position="201"/>
        <end position="220"/>
    </location>
</feature>
<evidence type="ECO:0000256" key="1">
    <source>
        <dbReference type="ARBA" id="ARBA00004498"/>
    </source>
</evidence>
<dbReference type="InterPro" id="IPR002870">
    <property type="entry name" value="Peptidase_M12B_N"/>
</dbReference>
<feature type="binding site" evidence="13">
    <location>
        <position position="485"/>
    </location>
    <ligand>
        <name>Zn(2+)</name>
        <dbReference type="ChEBI" id="CHEBI:29105"/>
        <note>catalytic</note>
    </ligand>
</feature>
<dbReference type="PANTHER" id="PTHR13723:SF200">
    <property type="entry name" value="ADAM METALLOPEPTIDASE WITH THROMBOSPONDIN TYPE 1 MOTIF B, ISOFORM B"/>
    <property type="match status" value="1"/>
</dbReference>
<feature type="compositionally biased region" description="Low complexity" evidence="14">
    <location>
        <begin position="1080"/>
        <end position="1103"/>
    </location>
</feature>
<dbReference type="InterPro" id="IPR036383">
    <property type="entry name" value="TSP1_rpt_sf"/>
</dbReference>
<dbReference type="Pfam" id="PF17771">
    <property type="entry name" value="ADAMTS_CR_2"/>
    <property type="match status" value="1"/>
</dbReference>
<evidence type="ECO:0000256" key="4">
    <source>
        <dbReference type="ARBA" id="ARBA00022670"/>
    </source>
</evidence>
<feature type="binding site" evidence="13">
    <location>
        <position position="491"/>
    </location>
    <ligand>
        <name>Zn(2+)</name>
        <dbReference type="ChEBI" id="CHEBI:29105"/>
        <note>catalytic</note>
    </ligand>
</feature>
<keyword evidence="3" id="KW-0272">Extracellular matrix</keyword>
<dbReference type="SUPFAM" id="SSF55486">
    <property type="entry name" value="Metalloproteases ('zincins'), catalytic domain"/>
    <property type="match status" value="1"/>
</dbReference>
<dbReference type="Gene3D" id="2.60.120.830">
    <property type="match status" value="1"/>
</dbReference>
<keyword evidence="2" id="KW-0964">Secreted</keyword>
<dbReference type="Pfam" id="PF19030">
    <property type="entry name" value="TSP1_ADAMTS"/>
    <property type="match status" value="2"/>
</dbReference>
<dbReference type="PROSITE" id="PS50092">
    <property type="entry name" value="TSP1"/>
    <property type="match status" value="3"/>
</dbReference>
<evidence type="ECO:0000256" key="11">
    <source>
        <dbReference type="ARBA" id="ARBA00023157"/>
    </source>
</evidence>
<feature type="active site" evidence="13">
    <location>
        <position position="482"/>
    </location>
</feature>
<feature type="binding site" evidence="13">
    <location>
        <position position="481"/>
    </location>
    <ligand>
        <name>Zn(2+)</name>
        <dbReference type="ChEBI" id="CHEBI:29105"/>
        <note>catalytic</note>
    </ligand>
</feature>
<feature type="compositionally biased region" description="Polar residues" evidence="14">
    <location>
        <begin position="201"/>
        <end position="210"/>
    </location>
</feature>
<evidence type="ECO:0000256" key="5">
    <source>
        <dbReference type="ARBA" id="ARBA00022723"/>
    </source>
</evidence>
<dbReference type="PRINTS" id="PR01857">
    <property type="entry name" value="ADAMTSFAMILY"/>
</dbReference>
<dbReference type="Pfam" id="PF01562">
    <property type="entry name" value="Pep_M12B_propep"/>
    <property type="match status" value="1"/>
</dbReference>
<feature type="domain" description="Peptidase M12B" evidence="16">
    <location>
        <begin position="452"/>
        <end position="541"/>
    </location>
</feature>
<dbReference type="Pfam" id="PF00090">
    <property type="entry name" value="TSP_1"/>
    <property type="match status" value="1"/>
</dbReference>
<evidence type="ECO:0000256" key="12">
    <source>
        <dbReference type="ARBA" id="ARBA00023180"/>
    </source>
</evidence>
<evidence type="ECO:0000256" key="6">
    <source>
        <dbReference type="ARBA" id="ARBA00022729"/>
    </source>
</evidence>
<keyword evidence="4" id="KW-0645">Protease</keyword>
<dbReference type="InterPro" id="IPR010294">
    <property type="entry name" value="ADAMTS_spacer1"/>
</dbReference>
<keyword evidence="11" id="KW-1015">Disulfide bond</keyword>
<dbReference type="InterPro" id="IPR024079">
    <property type="entry name" value="MetalloPept_cat_dom_sf"/>
</dbReference>
<keyword evidence="18" id="KW-1185">Reference proteome</keyword>
<reference evidence="17 18" key="1">
    <citation type="submission" date="2022-05" db="EMBL/GenBank/DDBJ databases">
        <authorList>
            <consortium name="Genoscope - CEA"/>
            <person name="William W."/>
        </authorList>
    </citation>
    <scope>NUCLEOTIDE SEQUENCE [LARGE SCALE GENOMIC DNA]</scope>
</reference>
<feature type="signal peptide" evidence="15">
    <location>
        <begin position="1"/>
        <end position="22"/>
    </location>
</feature>
<keyword evidence="6 15" id="KW-0732">Signal</keyword>
<evidence type="ECO:0000313" key="18">
    <source>
        <dbReference type="Proteomes" id="UP001159405"/>
    </source>
</evidence>
<dbReference type="InterPro" id="IPR041645">
    <property type="entry name" value="ADAMTS_CR_2"/>
</dbReference>
<evidence type="ECO:0000313" key="17">
    <source>
        <dbReference type="EMBL" id="CAH3106503.1"/>
    </source>
</evidence>
<keyword evidence="9 13" id="KW-0862">Zinc</keyword>
<dbReference type="InterPro" id="IPR050439">
    <property type="entry name" value="ADAMTS_ADAMTS-like"/>
</dbReference>
<feature type="region of interest" description="Disordered" evidence="14">
    <location>
        <begin position="1080"/>
        <end position="1104"/>
    </location>
</feature>
<name>A0ABN8NEH3_9CNID</name>
<dbReference type="Pfam" id="PF05986">
    <property type="entry name" value="ADAMTS_spacer1"/>
    <property type="match status" value="1"/>
</dbReference>
<keyword evidence="5 13" id="KW-0479">Metal-binding</keyword>
<dbReference type="InterPro" id="IPR001590">
    <property type="entry name" value="Peptidase_M12B"/>
</dbReference>
<evidence type="ECO:0000256" key="14">
    <source>
        <dbReference type="SAM" id="MobiDB-lite"/>
    </source>
</evidence>
<comment type="caution">
    <text evidence="17">The sequence shown here is derived from an EMBL/GenBank/DDBJ whole genome shotgun (WGS) entry which is preliminary data.</text>
</comment>
<comment type="caution">
    <text evidence="13">Lacks conserved residue(s) required for the propagation of feature annotation.</text>
</comment>
<comment type="subcellular location">
    <subcellularLocation>
        <location evidence="1">Secreted</location>
        <location evidence="1">Extracellular space</location>
        <location evidence="1">Extracellular matrix</location>
    </subcellularLocation>
</comment>
<dbReference type="Gene3D" id="3.40.1620.60">
    <property type="match status" value="1"/>
</dbReference>
<dbReference type="Gene3D" id="3.40.390.10">
    <property type="entry name" value="Collagenase (Catalytic Domain)"/>
    <property type="match status" value="2"/>
</dbReference>
<dbReference type="PANTHER" id="PTHR13723">
    <property type="entry name" value="ADAMTS A DISINTEGRIN AND METALLOPROTEASE WITH THROMBOSPONDIN MOTIFS PROTEASE"/>
    <property type="match status" value="1"/>
</dbReference>
<keyword evidence="8" id="KW-0378">Hydrolase</keyword>
<protein>
    <recommendedName>
        <fullName evidence="16">Peptidase M12B domain-containing protein</fullName>
    </recommendedName>
</protein>
<organism evidence="17 18">
    <name type="scientific">Porites lobata</name>
    <dbReference type="NCBI Taxonomy" id="104759"/>
    <lineage>
        <taxon>Eukaryota</taxon>
        <taxon>Metazoa</taxon>
        <taxon>Cnidaria</taxon>
        <taxon>Anthozoa</taxon>
        <taxon>Hexacorallia</taxon>
        <taxon>Scleractinia</taxon>
        <taxon>Fungiina</taxon>
        <taxon>Poritidae</taxon>
        <taxon>Porites</taxon>
    </lineage>
</organism>
<dbReference type="EMBL" id="CALNXK010000019">
    <property type="protein sequence ID" value="CAH3106503.1"/>
    <property type="molecule type" value="Genomic_DNA"/>
</dbReference>
<proteinExistence type="predicted"/>